<sequence>MTSTKPPTLGTLTPMPSAKRSLGPYVVLKKRTGGRAAAYFQVPARLRPPGWAPAIRICSQHDLSADIEAISNEAFGALLIEGAKLLDRLNEVRRGSADAAPARSFPTLVRTLQKSSAWGDLRPKTRDGYVFFIGKVLTWSAMAGHPDPTTLSRARIEAFLSVFNDRPTTKKRVLEVIRLLMEQAIALAWRTDNPAKGIRVKIPKPKALIWEQEDVDTYVRIARAQGMDSIALIILLEWEIGQRLTDVRAFRPGAEYDSDAGVFSFDQSKTDAPVTIEISETLRELLQPLVDEEQLFLFRNERTGKAYTENRLSQSFRWVRKAVVAERVAELMQNEAGTKAELQARRRDLTAEIEEARPLVLRQLRHSCVVQLARAGCTIAEIAAITGHSLGSVTTILSKYLPRDSTVARNAQMKRGIIKSANAS</sequence>
<reference evidence="4 5" key="1">
    <citation type="submission" date="2024-02" db="EMBL/GenBank/DDBJ databases">
        <title>Distribution and functional of Brevundimonas-related endobacteria within Verticillium dahliae.</title>
        <authorList>
            <person name="Zeng H."/>
        </authorList>
    </citation>
    <scope>NUCLEOTIDE SEQUENCE [LARGE SCALE GENOMIC DNA]</scope>
    <source>
        <strain evidence="4 5">TRM 44200</strain>
    </source>
</reference>
<accession>A0ABZ2IE22</accession>
<dbReference type="SUPFAM" id="SSF56349">
    <property type="entry name" value="DNA breaking-rejoining enzymes"/>
    <property type="match status" value="1"/>
</dbReference>
<evidence type="ECO:0000313" key="5">
    <source>
        <dbReference type="Proteomes" id="UP001363460"/>
    </source>
</evidence>
<dbReference type="InterPro" id="IPR013762">
    <property type="entry name" value="Integrase-like_cat_sf"/>
</dbReference>
<evidence type="ECO:0000313" key="4">
    <source>
        <dbReference type="EMBL" id="WWT53871.1"/>
    </source>
</evidence>
<evidence type="ECO:0000256" key="1">
    <source>
        <dbReference type="ARBA" id="ARBA00023125"/>
    </source>
</evidence>
<dbReference type="Gene3D" id="1.10.150.130">
    <property type="match status" value="1"/>
</dbReference>
<dbReference type="InterPro" id="IPR011010">
    <property type="entry name" value="DNA_brk_join_enz"/>
</dbReference>
<dbReference type="InterPro" id="IPR002104">
    <property type="entry name" value="Integrase_catalytic"/>
</dbReference>
<gene>
    <name evidence="4" type="ORF">V8J38_11455</name>
</gene>
<dbReference type="PROSITE" id="PS51898">
    <property type="entry name" value="TYR_RECOMBINASE"/>
    <property type="match status" value="1"/>
</dbReference>
<evidence type="ECO:0000256" key="2">
    <source>
        <dbReference type="ARBA" id="ARBA00023172"/>
    </source>
</evidence>
<dbReference type="InterPro" id="IPR010998">
    <property type="entry name" value="Integrase_recombinase_N"/>
</dbReference>
<name>A0ABZ2IE22_9CAUL</name>
<keyword evidence="5" id="KW-1185">Reference proteome</keyword>
<evidence type="ECO:0000259" key="3">
    <source>
        <dbReference type="PROSITE" id="PS51898"/>
    </source>
</evidence>
<keyword evidence="1" id="KW-0238">DNA-binding</keyword>
<dbReference type="Proteomes" id="UP001363460">
    <property type="component" value="Chromosome"/>
</dbReference>
<dbReference type="RefSeq" id="WP_338575819.1">
    <property type="nucleotide sequence ID" value="NZ_CP146369.1"/>
</dbReference>
<protein>
    <submittedName>
        <fullName evidence="4">Tyrosine-type recombinase/integrase</fullName>
    </submittedName>
</protein>
<dbReference type="Gene3D" id="1.10.443.10">
    <property type="entry name" value="Intergrase catalytic core"/>
    <property type="match status" value="1"/>
</dbReference>
<organism evidence="4 5">
    <name type="scientific">Brevundimonas olei</name>
    <dbReference type="NCBI Taxonomy" id="657642"/>
    <lineage>
        <taxon>Bacteria</taxon>
        <taxon>Pseudomonadati</taxon>
        <taxon>Pseudomonadota</taxon>
        <taxon>Alphaproteobacteria</taxon>
        <taxon>Caulobacterales</taxon>
        <taxon>Caulobacteraceae</taxon>
        <taxon>Brevundimonas</taxon>
    </lineage>
</organism>
<dbReference type="EMBL" id="CP146369">
    <property type="protein sequence ID" value="WWT53871.1"/>
    <property type="molecule type" value="Genomic_DNA"/>
</dbReference>
<proteinExistence type="predicted"/>
<keyword evidence="2" id="KW-0233">DNA recombination</keyword>
<feature type="domain" description="Tyr recombinase" evidence="3">
    <location>
        <begin position="203"/>
        <end position="415"/>
    </location>
</feature>